<feature type="compositionally biased region" description="Low complexity" evidence="1">
    <location>
        <begin position="69"/>
        <end position="79"/>
    </location>
</feature>
<dbReference type="Proteomes" id="UP000603904">
    <property type="component" value="Unassembled WGS sequence"/>
</dbReference>
<gene>
    <name evidence="2" type="ORF">Mco01_17440</name>
</gene>
<organism evidence="2 3">
    <name type="scientific">Microbispora corallina</name>
    <dbReference type="NCBI Taxonomy" id="83302"/>
    <lineage>
        <taxon>Bacteria</taxon>
        <taxon>Bacillati</taxon>
        <taxon>Actinomycetota</taxon>
        <taxon>Actinomycetes</taxon>
        <taxon>Streptosporangiales</taxon>
        <taxon>Streptosporangiaceae</taxon>
        <taxon>Microbispora</taxon>
    </lineage>
</organism>
<evidence type="ECO:0000256" key="1">
    <source>
        <dbReference type="SAM" id="MobiDB-lite"/>
    </source>
</evidence>
<feature type="region of interest" description="Disordered" evidence="1">
    <location>
        <begin position="1"/>
        <end position="88"/>
    </location>
</feature>
<evidence type="ECO:0000313" key="3">
    <source>
        <dbReference type="Proteomes" id="UP000603904"/>
    </source>
</evidence>
<accession>A0ABQ4FVB0</accession>
<dbReference type="EMBL" id="BOOC01000005">
    <property type="protein sequence ID" value="GIH38744.1"/>
    <property type="molecule type" value="Genomic_DNA"/>
</dbReference>
<comment type="caution">
    <text evidence="2">The sequence shown here is derived from an EMBL/GenBank/DDBJ whole genome shotgun (WGS) entry which is preliminary data.</text>
</comment>
<protein>
    <submittedName>
        <fullName evidence="2">Uncharacterized protein</fullName>
    </submittedName>
</protein>
<sequence>MGAAPLGSGGDVSERTRQTDRAGETEGVVDEPVTTQKEWPHDAETAEQSQPGGHAATAPGMPPPRAENARQAAGAAGEEAVTEVKRDVAPGGTIETALTESGTASMVASQLLWDGSSATSRIDAVIAGAQNDARDDAADDAGEDGRGETGGASEGR</sequence>
<name>A0ABQ4FVB0_9ACTN</name>
<feature type="compositionally biased region" description="Basic and acidic residues" evidence="1">
    <location>
        <begin position="12"/>
        <end position="24"/>
    </location>
</feature>
<proteinExistence type="predicted"/>
<keyword evidence="3" id="KW-1185">Reference proteome</keyword>
<reference evidence="2 3" key="1">
    <citation type="submission" date="2021-01" db="EMBL/GenBank/DDBJ databases">
        <title>Whole genome shotgun sequence of Microbispora corallina NBRC 16416.</title>
        <authorList>
            <person name="Komaki H."/>
            <person name="Tamura T."/>
        </authorList>
    </citation>
    <scope>NUCLEOTIDE SEQUENCE [LARGE SCALE GENOMIC DNA]</scope>
    <source>
        <strain evidence="2 3">NBRC 16416</strain>
    </source>
</reference>
<feature type="region of interest" description="Disordered" evidence="1">
    <location>
        <begin position="129"/>
        <end position="156"/>
    </location>
</feature>
<evidence type="ECO:0000313" key="2">
    <source>
        <dbReference type="EMBL" id="GIH38744.1"/>
    </source>
</evidence>